<evidence type="ECO:0000256" key="5">
    <source>
        <dbReference type="ARBA" id="ARBA00038145"/>
    </source>
</evidence>
<dbReference type="InterPro" id="IPR051980">
    <property type="entry name" value="WD_repeat_MORG1"/>
</dbReference>
<dbReference type="PANTHER" id="PTHR22842">
    <property type="entry name" value="WD40 REPEAT PROTEIN"/>
    <property type="match status" value="1"/>
</dbReference>
<keyword evidence="3 6" id="KW-0853">WD repeat</keyword>
<dbReference type="PROSITE" id="PS50294">
    <property type="entry name" value="WD_REPEATS_REGION"/>
    <property type="match status" value="3"/>
</dbReference>
<dbReference type="CDD" id="cd00200">
    <property type="entry name" value="WD40"/>
    <property type="match status" value="1"/>
</dbReference>
<evidence type="ECO:0000256" key="3">
    <source>
        <dbReference type="ARBA" id="ARBA00022574"/>
    </source>
</evidence>
<accession>A0AAN7YNS0</accession>
<dbReference type="PANTHER" id="PTHR22842:SF3">
    <property type="entry name" value="WD REPEAT DOMAIN-CONTAINING PROTEIN 83"/>
    <property type="match status" value="1"/>
</dbReference>
<dbReference type="AlphaFoldDB" id="A0AAN7YNS0"/>
<dbReference type="GO" id="GO:0071013">
    <property type="term" value="C:catalytic step 2 spliceosome"/>
    <property type="evidence" value="ECO:0007669"/>
    <property type="project" value="TreeGrafter"/>
</dbReference>
<dbReference type="Pfam" id="PF00400">
    <property type="entry name" value="WD40"/>
    <property type="match status" value="4"/>
</dbReference>
<name>A0AAN7YNS0_9PEZI</name>
<evidence type="ECO:0000313" key="7">
    <source>
        <dbReference type="EMBL" id="KAK5111354.1"/>
    </source>
</evidence>
<dbReference type="SUPFAM" id="SSF50978">
    <property type="entry name" value="WD40 repeat-like"/>
    <property type="match status" value="1"/>
</dbReference>
<dbReference type="SMART" id="SM00320">
    <property type="entry name" value="WD40"/>
    <property type="match status" value="6"/>
</dbReference>
<dbReference type="InterPro" id="IPR020472">
    <property type="entry name" value="WD40_PAC1"/>
</dbReference>
<feature type="repeat" description="WD" evidence="6">
    <location>
        <begin position="57"/>
        <end position="98"/>
    </location>
</feature>
<comment type="subcellular location">
    <subcellularLocation>
        <location evidence="1">Cytoplasm</location>
    </subcellularLocation>
</comment>
<evidence type="ECO:0000313" key="8">
    <source>
        <dbReference type="Proteomes" id="UP001310890"/>
    </source>
</evidence>
<dbReference type="PROSITE" id="PS50082">
    <property type="entry name" value="WD_REPEATS_2"/>
    <property type="match status" value="4"/>
</dbReference>
<organism evidence="7 8">
    <name type="scientific">Meristemomyces frigidus</name>
    <dbReference type="NCBI Taxonomy" id="1508187"/>
    <lineage>
        <taxon>Eukaryota</taxon>
        <taxon>Fungi</taxon>
        <taxon>Dikarya</taxon>
        <taxon>Ascomycota</taxon>
        <taxon>Pezizomycotina</taxon>
        <taxon>Dothideomycetes</taxon>
        <taxon>Dothideomycetidae</taxon>
        <taxon>Mycosphaerellales</taxon>
        <taxon>Teratosphaeriaceae</taxon>
        <taxon>Meristemomyces</taxon>
    </lineage>
</organism>
<feature type="repeat" description="WD" evidence="6">
    <location>
        <begin position="14"/>
        <end position="56"/>
    </location>
</feature>
<evidence type="ECO:0000256" key="2">
    <source>
        <dbReference type="ARBA" id="ARBA00022490"/>
    </source>
</evidence>
<feature type="repeat" description="WD" evidence="6">
    <location>
        <begin position="248"/>
        <end position="269"/>
    </location>
</feature>
<protein>
    <recommendedName>
        <fullName evidence="9">Mitogen-activated protein kinase organizer 1</fullName>
    </recommendedName>
</protein>
<dbReference type="GO" id="GO:0005737">
    <property type="term" value="C:cytoplasm"/>
    <property type="evidence" value="ECO:0007669"/>
    <property type="project" value="UniProtKB-SubCell"/>
</dbReference>
<reference evidence="7" key="1">
    <citation type="submission" date="2023-08" db="EMBL/GenBank/DDBJ databases">
        <title>Black Yeasts Isolated from many extreme environments.</title>
        <authorList>
            <person name="Coleine C."/>
            <person name="Stajich J.E."/>
            <person name="Selbmann L."/>
        </authorList>
    </citation>
    <scope>NUCLEOTIDE SEQUENCE</scope>
    <source>
        <strain evidence="7">CCFEE 5401</strain>
    </source>
</reference>
<sequence length="317" mass="33664">MSTSAFPSTPLVRLTGHNGPVHALAFSSGSGQYLLTGSQDRHIRLFNPASGKLIQKFSAHGYEVLDLDVSADNARFVSGGGDKTVFLWDVASAQTLRRWQGHVGRVNAVAFGGEGDGVCVSGSFDGTVKVWDGRSRSERAIMSLGEARDSVSCVAVRGHEVFAGSVDGKVRVYDLGSGFVETDVLGESVTSVCPTKAGDAYLVSTLDSKVRLMDRGSGACLQVFGDEGFVNESYRVRSTMGMADAVAISGSEDGRVVVWDVLTGKVKDRLWHKRDGEKSKAASTKKDAVSAVAWNQMRKMWASAGGDGEAVVWGSVD</sequence>
<feature type="repeat" description="WD" evidence="6">
    <location>
        <begin position="99"/>
        <end position="141"/>
    </location>
</feature>
<evidence type="ECO:0008006" key="9">
    <source>
        <dbReference type="Google" id="ProtNLM"/>
    </source>
</evidence>
<comment type="similarity">
    <text evidence="5">Belongs to the WD repeat MORG1 family.</text>
</comment>
<evidence type="ECO:0000256" key="6">
    <source>
        <dbReference type="PROSITE-ProRule" id="PRU00221"/>
    </source>
</evidence>
<evidence type="ECO:0000256" key="4">
    <source>
        <dbReference type="ARBA" id="ARBA00022737"/>
    </source>
</evidence>
<dbReference type="InterPro" id="IPR001680">
    <property type="entry name" value="WD40_rpt"/>
</dbReference>
<keyword evidence="4" id="KW-0677">Repeat</keyword>
<dbReference type="InterPro" id="IPR015943">
    <property type="entry name" value="WD40/YVTN_repeat-like_dom_sf"/>
</dbReference>
<dbReference type="PRINTS" id="PR00320">
    <property type="entry name" value="GPROTEINBRPT"/>
</dbReference>
<dbReference type="GO" id="GO:0000398">
    <property type="term" value="P:mRNA splicing, via spliceosome"/>
    <property type="evidence" value="ECO:0007669"/>
    <property type="project" value="TreeGrafter"/>
</dbReference>
<gene>
    <name evidence="7" type="ORF">LTR62_005194</name>
</gene>
<evidence type="ECO:0000256" key="1">
    <source>
        <dbReference type="ARBA" id="ARBA00004496"/>
    </source>
</evidence>
<dbReference type="Proteomes" id="UP001310890">
    <property type="component" value="Unassembled WGS sequence"/>
</dbReference>
<dbReference type="Gene3D" id="2.130.10.10">
    <property type="entry name" value="YVTN repeat-like/Quinoprotein amine dehydrogenase"/>
    <property type="match status" value="3"/>
</dbReference>
<dbReference type="InterPro" id="IPR036322">
    <property type="entry name" value="WD40_repeat_dom_sf"/>
</dbReference>
<proteinExistence type="inferred from homology"/>
<dbReference type="EMBL" id="JAVRRL010000040">
    <property type="protein sequence ID" value="KAK5111354.1"/>
    <property type="molecule type" value="Genomic_DNA"/>
</dbReference>
<keyword evidence="2" id="KW-0963">Cytoplasm</keyword>
<comment type="caution">
    <text evidence="7">The sequence shown here is derived from an EMBL/GenBank/DDBJ whole genome shotgun (WGS) entry which is preliminary data.</text>
</comment>